<dbReference type="Proteomes" id="UP000178319">
    <property type="component" value="Unassembled WGS sequence"/>
</dbReference>
<dbReference type="HAMAP" id="MF_01302_B">
    <property type="entry name" value="Ribosomal_uS8_B"/>
    <property type="match status" value="1"/>
</dbReference>
<dbReference type="GO" id="GO:0005840">
    <property type="term" value="C:ribosome"/>
    <property type="evidence" value="ECO:0007669"/>
    <property type="project" value="UniProtKB-KW"/>
</dbReference>
<dbReference type="PANTHER" id="PTHR11758">
    <property type="entry name" value="40S RIBOSOMAL PROTEIN S15A"/>
    <property type="match status" value="1"/>
</dbReference>
<comment type="similarity">
    <text evidence="1 5 6">Belongs to the universal ribosomal protein uS8 family.</text>
</comment>
<comment type="caution">
    <text evidence="7">The sequence shown here is derived from an EMBL/GenBank/DDBJ whole genome shotgun (WGS) entry which is preliminary data.</text>
</comment>
<dbReference type="STRING" id="1797516.A3D26_01985"/>
<reference evidence="7 8" key="1">
    <citation type="journal article" date="2016" name="Nat. Commun.">
        <title>Thousands of microbial genomes shed light on interconnected biogeochemical processes in an aquifer system.</title>
        <authorList>
            <person name="Anantharaman K."/>
            <person name="Brown C.T."/>
            <person name="Hug L.A."/>
            <person name="Sharon I."/>
            <person name="Castelle C.J."/>
            <person name="Probst A.J."/>
            <person name="Thomas B.C."/>
            <person name="Singh A."/>
            <person name="Wilkins M.J."/>
            <person name="Karaoz U."/>
            <person name="Brodie E.L."/>
            <person name="Williams K.H."/>
            <person name="Hubbard S.S."/>
            <person name="Banfield J.F."/>
        </authorList>
    </citation>
    <scope>NUCLEOTIDE SEQUENCE [LARGE SCALE GENOMIC DNA]</scope>
</reference>
<dbReference type="AlphaFoldDB" id="A0A1G1VAS4"/>
<evidence type="ECO:0000313" key="7">
    <source>
        <dbReference type="EMBL" id="OGY12371.1"/>
    </source>
</evidence>
<keyword evidence="5" id="KW-0699">rRNA-binding</keyword>
<accession>A0A1G1VAS4</accession>
<name>A0A1G1VAS4_9BACT</name>
<evidence type="ECO:0000256" key="3">
    <source>
        <dbReference type="ARBA" id="ARBA00023274"/>
    </source>
</evidence>
<dbReference type="InterPro" id="IPR035987">
    <property type="entry name" value="Ribosomal_uS8_sf"/>
</dbReference>
<dbReference type="NCBIfam" id="NF001109">
    <property type="entry name" value="PRK00136.1"/>
    <property type="match status" value="1"/>
</dbReference>
<dbReference type="InterPro" id="IPR000630">
    <property type="entry name" value="Ribosomal_uS8"/>
</dbReference>
<evidence type="ECO:0000313" key="8">
    <source>
        <dbReference type="Proteomes" id="UP000178319"/>
    </source>
</evidence>
<evidence type="ECO:0000256" key="4">
    <source>
        <dbReference type="ARBA" id="ARBA00035258"/>
    </source>
</evidence>
<gene>
    <name evidence="5" type="primary">rpsH</name>
    <name evidence="7" type="ORF">A3D26_01985</name>
</gene>
<dbReference type="GO" id="GO:0006412">
    <property type="term" value="P:translation"/>
    <property type="evidence" value="ECO:0007669"/>
    <property type="project" value="UniProtKB-UniRule"/>
</dbReference>
<protein>
    <recommendedName>
        <fullName evidence="4 5">Small ribosomal subunit protein uS8</fullName>
    </recommendedName>
</protein>
<organism evidence="7 8">
    <name type="scientific">Candidatus Blackburnbacteria bacterium RIFCSPHIGHO2_02_FULL_44_20</name>
    <dbReference type="NCBI Taxonomy" id="1797516"/>
    <lineage>
        <taxon>Bacteria</taxon>
        <taxon>Candidatus Blackburniibacteriota</taxon>
    </lineage>
</organism>
<dbReference type="Pfam" id="PF00410">
    <property type="entry name" value="Ribosomal_S8"/>
    <property type="match status" value="1"/>
</dbReference>
<dbReference type="PROSITE" id="PS00053">
    <property type="entry name" value="RIBOSOMAL_S8"/>
    <property type="match status" value="1"/>
</dbReference>
<dbReference type="GO" id="GO:1990904">
    <property type="term" value="C:ribonucleoprotein complex"/>
    <property type="evidence" value="ECO:0007669"/>
    <property type="project" value="UniProtKB-KW"/>
</dbReference>
<dbReference type="SUPFAM" id="SSF56047">
    <property type="entry name" value="Ribosomal protein S8"/>
    <property type="match status" value="1"/>
</dbReference>
<dbReference type="Gene3D" id="3.30.1370.30">
    <property type="match status" value="1"/>
</dbReference>
<keyword evidence="5" id="KW-0694">RNA-binding</keyword>
<dbReference type="FunFam" id="3.30.1490.10:FF:000001">
    <property type="entry name" value="30S ribosomal protein S8"/>
    <property type="match status" value="1"/>
</dbReference>
<evidence type="ECO:0000256" key="5">
    <source>
        <dbReference type="HAMAP-Rule" id="MF_01302"/>
    </source>
</evidence>
<dbReference type="GO" id="GO:0019843">
    <property type="term" value="F:rRNA binding"/>
    <property type="evidence" value="ECO:0007669"/>
    <property type="project" value="UniProtKB-UniRule"/>
</dbReference>
<dbReference type="GO" id="GO:0003735">
    <property type="term" value="F:structural constituent of ribosome"/>
    <property type="evidence" value="ECO:0007669"/>
    <property type="project" value="InterPro"/>
</dbReference>
<evidence type="ECO:0000256" key="2">
    <source>
        <dbReference type="ARBA" id="ARBA00022980"/>
    </source>
</evidence>
<keyword evidence="2 5" id="KW-0689">Ribosomal protein</keyword>
<proteinExistence type="inferred from homology"/>
<comment type="function">
    <text evidence="5">One of the primary rRNA binding proteins, it binds directly to 16S rRNA central domain where it helps coordinate assembly of the platform of the 30S subunit.</text>
</comment>
<dbReference type="EMBL" id="MHBZ01000001">
    <property type="protein sequence ID" value="OGY12371.1"/>
    <property type="molecule type" value="Genomic_DNA"/>
</dbReference>
<evidence type="ECO:0000256" key="6">
    <source>
        <dbReference type="RuleBase" id="RU003660"/>
    </source>
</evidence>
<dbReference type="GO" id="GO:0005737">
    <property type="term" value="C:cytoplasm"/>
    <property type="evidence" value="ECO:0007669"/>
    <property type="project" value="UniProtKB-ARBA"/>
</dbReference>
<keyword evidence="3 5" id="KW-0687">Ribonucleoprotein</keyword>
<comment type="subunit">
    <text evidence="5">Part of the 30S ribosomal subunit. Contacts proteins S5 and S12.</text>
</comment>
<evidence type="ECO:0000256" key="1">
    <source>
        <dbReference type="ARBA" id="ARBA00006471"/>
    </source>
</evidence>
<dbReference type="InterPro" id="IPR047863">
    <property type="entry name" value="Ribosomal_uS8_CS"/>
</dbReference>
<sequence length="127" mass="14108">MMVTDPVGDFLTRIRNAAANRAAEVSSPHSRLREEVARVLKEEGYAQSFRKEDNNLILVLSYAHRKPLITGIKNVSKPGLRIYRKATELPRPARGLGISIISTPEGVMSNRQARKRGLGGEVLGMVW</sequence>
<dbReference type="Gene3D" id="3.30.1490.10">
    <property type="match status" value="1"/>
</dbReference>